<dbReference type="PANTHER" id="PTHR44688">
    <property type="entry name" value="DNA-BINDING TRANSCRIPTIONAL ACTIVATOR DEVR_DOSR"/>
    <property type="match status" value="1"/>
</dbReference>
<evidence type="ECO:0000256" key="2">
    <source>
        <dbReference type="ARBA" id="ARBA00023125"/>
    </source>
</evidence>
<dbReference type="InterPro" id="IPR016032">
    <property type="entry name" value="Sig_transdc_resp-reg_C-effctor"/>
</dbReference>
<accession>A0A1K0FT86</accession>
<evidence type="ECO:0000313" key="6">
    <source>
        <dbReference type="Proteomes" id="UP000182486"/>
    </source>
</evidence>
<dbReference type="Pfam" id="PF00196">
    <property type="entry name" value="GerE"/>
    <property type="match status" value="1"/>
</dbReference>
<dbReference type="RefSeq" id="WP_071803002.1">
    <property type="nucleotide sequence ID" value="NZ_MEIA01000008.1"/>
</dbReference>
<name>A0A1K0FT86_9ACTN</name>
<evidence type="ECO:0000256" key="1">
    <source>
        <dbReference type="ARBA" id="ARBA00023015"/>
    </source>
</evidence>
<dbReference type="Proteomes" id="UP000182486">
    <property type="component" value="Unassembled WGS sequence"/>
</dbReference>
<proteinExistence type="predicted"/>
<dbReference type="GO" id="GO:0006355">
    <property type="term" value="P:regulation of DNA-templated transcription"/>
    <property type="evidence" value="ECO:0007669"/>
    <property type="project" value="InterPro"/>
</dbReference>
<dbReference type="SUPFAM" id="SSF55781">
    <property type="entry name" value="GAF domain-like"/>
    <property type="match status" value="1"/>
</dbReference>
<dbReference type="Gene3D" id="3.30.450.40">
    <property type="match status" value="1"/>
</dbReference>
<dbReference type="EMBL" id="MEIA01000008">
    <property type="protein sequence ID" value="OJF15872.1"/>
    <property type="molecule type" value="Genomic_DNA"/>
</dbReference>
<keyword evidence="3" id="KW-0804">Transcription</keyword>
<dbReference type="InterPro" id="IPR029016">
    <property type="entry name" value="GAF-like_dom_sf"/>
</dbReference>
<dbReference type="CDD" id="cd06170">
    <property type="entry name" value="LuxR_C_like"/>
    <property type="match status" value="1"/>
</dbReference>
<dbReference type="GO" id="GO:0003677">
    <property type="term" value="F:DNA binding"/>
    <property type="evidence" value="ECO:0007669"/>
    <property type="project" value="UniProtKB-KW"/>
</dbReference>
<dbReference type="SUPFAM" id="SSF46894">
    <property type="entry name" value="C-terminal effector domain of the bipartite response regulators"/>
    <property type="match status" value="1"/>
</dbReference>
<keyword evidence="6" id="KW-1185">Reference proteome</keyword>
<dbReference type="AlphaFoldDB" id="A0A1K0FT86"/>
<evidence type="ECO:0000313" key="5">
    <source>
        <dbReference type="EMBL" id="OJF15872.1"/>
    </source>
</evidence>
<dbReference type="InterPro" id="IPR000792">
    <property type="entry name" value="Tscrpt_reg_LuxR_C"/>
</dbReference>
<protein>
    <submittedName>
        <fullName evidence="5">LuxR regulator</fullName>
    </submittedName>
</protein>
<dbReference type="InterPro" id="IPR036388">
    <property type="entry name" value="WH-like_DNA-bd_sf"/>
</dbReference>
<organism evidence="5 6">
    <name type="scientific">Couchioplanes caeruleus subsp. caeruleus</name>
    <dbReference type="NCBI Taxonomy" id="56427"/>
    <lineage>
        <taxon>Bacteria</taxon>
        <taxon>Bacillati</taxon>
        <taxon>Actinomycetota</taxon>
        <taxon>Actinomycetes</taxon>
        <taxon>Micromonosporales</taxon>
        <taxon>Micromonosporaceae</taxon>
        <taxon>Couchioplanes</taxon>
    </lineage>
</organism>
<feature type="domain" description="HTH luxR-type" evidence="4">
    <location>
        <begin position="266"/>
        <end position="331"/>
    </location>
</feature>
<dbReference type="SMART" id="SM00421">
    <property type="entry name" value="HTH_LUXR"/>
    <property type="match status" value="1"/>
</dbReference>
<keyword evidence="2" id="KW-0238">DNA-binding</keyword>
<gene>
    <name evidence="5" type="ORF">BG844_02075</name>
</gene>
<evidence type="ECO:0000256" key="3">
    <source>
        <dbReference type="ARBA" id="ARBA00023163"/>
    </source>
</evidence>
<sequence>MVEVSAQVRRAAGEIIRIATMPASIKDRALALLGPLRRITPYDAAFITLFDAERHRHLPLVRSGFEGAHRYLDSPALVTDLERMDLHGSHRPLRVCDLAPLPDELPLWADHLYPAGFREGLGSGLFTADGRFLGLFTVNSADPRPASDAIRDLLHEIMPVIAYAVDPLRTVAAVAGIVTDAAAGAVVSRAGESIALPGLPRHALLAPGGPVLSAALHRLHGGRVHTTFLCRHNDADLPGPPLLRLTALACSPQPPSDLRVVVLLSPPPPLRGLALTELEVLGLLVEGCPDAHIAVALHVSGRTAAVLLARIMEKLGVASRTEAAVRAARRGLYIPAELTLRTPPREGRHD</sequence>
<keyword evidence="1" id="KW-0805">Transcription regulation</keyword>
<dbReference type="Gene3D" id="1.10.10.10">
    <property type="entry name" value="Winged helix-like DNA-binding domain superfamily/Winged helix DNA-binding domain"/>
    <property type="match status" value="1"/>
</dbReference>
<dbReference type="PANTHER" id="PTHR44688:SF16">
    <property type="entry name" value="DNA-BINDING TRANSCRIPTIONAL ACTIVATOR DEVR_DOSR"/>
    <property type="match status" value="1"/>
</dbReference>
<dbReference type="PROSITE" id="PS50043">
    <property type="entry name" value="HTH_LUXR_2"/>
    <property type="match status" value="1"/>
</dbReference>
<evidence type="ECO:0000259" key="4">
    <source>
        <dbReference type="PROSITE" id="PS50043"/>
    </source>
</evidence>
<comment type="caution">
    <text evidence="5">The sequence shown here is derived from an EMBL/GenBank/DDBJ whole genome shotgun (WGS) entry which is preliminary data.</text>
</comment>
<reference evidence="5 6" key="1">
    <citation type="submission" date="2016-09" db="EMBL/GenBank/DDBJ databases">
        <title>Couchioplanes caeruleus draft genome sequence.</title>
        <authorList>
            <person name="Sheehan J."/>
            <person name="Caffrey P."/>
        </authorList>
    </citation>
    <scope>NUCLEOTIDE SEQUENCE [LARGE SCALE GENOMIC DNA]</scope>
    <source>
        <strain evidence="5 6">DSM 43634</strain>
    </source>
</reference>